<evidence type="ECO:0000256" key="1">
    <source>
        <dbReference type="ARBA" id="ARBA00004141"/>
    </source>
</evidence>
<feature type="transmembrane region" description="Helical" evidence="8">
    <location>
        <begin position="442"/>
        <end position="463"/>
    </location>
</feature>
<evidence type="ECO:0000256" key="6">
    <source>
        <dbReference type="ARBA" id="ARBA00037968"/>
    </source>
</evidence>
<feature type="compositionally biased region" description="Polar residues" evidence="7">
    <location>
        <begin position="1"/>
        <end position="28"/>
    </location>
</feature>
<keyword evidence="2" id="KW-0813">Transport</keyword>
<dbReference type="PANTHER" id="PTHR43791:SF10">
    <property type="entry name" value="MAJOR FACILITATOR SUPERFAMILY (MFS) PROFILE DOMAIN-CONTAINING PROTEIN"/>
    <property type="match status" value="1"/>
</dbReference>
<accession>A0A3D8Q582</accession>
<dbReference type="GO" id="GO:0022857">
    <property type="term" value="F:transmembrane transporter activity"/>
    <property type="evidence" value="ECO:0007669"/>
    <property type="project" value="InterPro"/>
</dbReference>
<evidence type="ECO:0000256" key="7">
    <source>
        <dbReference type="SAM" id="MobiDB-lite"/>
    </source>
</evidence>
<feature type="transmembrane region" description="Helical" evidence="8">
    <location>
        <begin position="151"/>
        <end position="169"/>
    </location>
</feature>
<dbReference type="Proteomes" id="UP000256328">
    <property type="component" value="Unassembled WGS sequence"/>
</dbReference>
<dbReference type="GO" id="GO:0016020">
    <property type="term" value="C:membrane"/>
    <property type="evidence" value="ECO:0007669"/>
    <property type="project" value="UniProtKB-SubCell"/>
</dbReference>
<dbReference type="SUPFAM" id="SSF103473">
    <property type="entry name" value="MFS general substrate transporter"/>
    <property type="match status" value="1"/>
</dbReference>
<dbReference type="FunFam" id="1.20.1250.20:FF:000064">
    <property type="entry name" value="MFS allantoate transporter"/>
    <property type="match status" value="1"/>
</dbReference>
<proteinExistence type="inferred from homology"/>
<keyword evidence="5 8" id="KW-0472">Membrane</keyword>
<feature type="domain" description="Major facilitator superfamily (MFS) profile" evidence="9">
    <location>
        <begin position="55"/>
        <end position="468"/>
    </location>
</feature>
<feature type="transmembrane region" description="Helical" evidence="8">
    <location>
        <begin position="349"/>
        <end position="369"/>
    </location>
</feature>
<feature type="region of interest" description="Disordered" evidence="7">
    <location>
        <begin position="1"/>
        <end position="29"/>
    </location>
</feature>
<feature type="transmembrane region" description="Helical" evidence="8">
    <location>
        <begin position="214"/>
        <end position="234"/>
    </location>
</feature>
<comment type="similarity">
    <text evidence="6">Belongs to the major facilitator superfamily. Allantoate permease family.</text>
</comment>
<gene>
    <name evidence="10" type="ORF">BP5796_13043</name>
</gene>
<feature type="transmembrane region" description="Helical" evidence="8">
    <location>
        <begin position="121"/>
        <end position="139"/>
    </location>
</feature>
<evidence type="ECO:0000313" key="11">
    <source>
        <dbReference type="Proteomes" id="UP000256328"/>
    </source>
</evidence>
<dbReference type="Pfam" id="PF07690">
    <property type="entry name" value="MFS_1"/>
    <property type="match status" value="1"/>
</dbReference>
<keyword evidence="11" id="KW-1185">Reference proteome</keyword>
<organism evidence="10 11">
    <name type="scientific">Coleophoma crateriformis</name>
    <dbReference type="NCBI Taxonomy" id="565419"/>
    <lineage>
        <taxon>Eukaryota</taxon>
        <taxon>Fungi</taxon>
        <taxon>Dikarya</taxon>
        <taxon>Ascomycota</taxon>
        <taxon>Pezizomycotina</taxon>
        <taxon>Leotiomycetes</taxon>
        <taxon>Helotiales</taxon>
        <taxon>Dermateaceae</taxon>
        <taxon>Coleophoma</taxon>
    </lineage>
</organism>
<dbReference type="PROSITE" id="PS50850">
    <property type="entry name" value="MFS"/>
    <property type="match status" value="1"/>
</dbReference>
<dbReference type="EMBL" id="PDLN01000024">
    <property type="protein sequence ID" value="RDW56976.1"/>
    <property type="molecule type" value="Genomic_DNA"/>
</dbReference>
<dbReference type="PANTHER" id="PTHR43791">
    <property type="entry name" value="PERMEASE-RELATED"/>
    <property type="match status" value="1"/>
</dbReference>
<dbReference type="Gene3D" id="1.20.1250.20">
    <property type="entry name" value="MFS general substrate transporter like domains"/>
    <property type="match status" value="1"/>
</dbReference>
<protein>
    <recommendedName>
        <fullName evidence="9">Major facilitator superfamily (MFS) profile domain-containing protein</fullName>
    </recommendedName>
</protein>
<evidence type="ECO:0000259" key="9">
    <source>
        <dbReference type="PROSITE" id="PS50850"/>
    </source>
</evidence>
<comment type="caution">
    <text evidence="10">The sequence shown here is derived from an EMBL/GenBank/DDBJ whole genome shotgun (WGS) entry which is preliminary data.</text>
</comment>
<name>A0A3D8Q582_9HELO</name>
<sequence>MLHASTANEPEKQGTLTKETCSETSTSPHDVIPGEVYEIDPAMAKRIVRKIDQRILICCLIIYTLNFIDKTLLGYSAIFGIIQSTHLVGDQYSWLSSIFYFGYLLWEYPTTILIQKLPVGKYLSCTVTLWGAIVAASAASNNFGAVAATRFLLGFLEATTVPSFVYIISQWYTRDEAPARTGFWFVGTDVGSIIAALIIYGLGHSHGTLDTWRLMFIIFGCLTFVWGIAMYFILPDTIASCSFLTPDEKKFAQSRVRVDGTGNLDPLMNGNVDWAQVREALMDPKTWFLFASYFLTQISNGGLQNFGSLVVGGFGFSSLDTVLFGIPASFIAGVTIWSSGIIAGRFTNITTYLIAGVLVPPVAGAAIIYTQNGRGVRLFGYYLLQTAYASNPLALSLVATNFKGSTKKMTVTALLFIGYCAGNISGPHFFITKEAPRYATGFRAVFSTFALAIVVTLLLRAYLVWKNSKSVQQLANIDFVGVTNVVEEDITDWESKEFIYRL</sequence>
<keyword evidence="4 8" id="KW-1133">Transmembrane helix</keyword>
<feature type="transmembrane region" description="Helical" evidence="8">
    <location>
        <begin position="286"/>
        <end position="303"/>
    </location>
</feature>
<comment type="subcellular location">
    <subcellularLocation>
        <location evidence="1">Membrane</location>
        <topology evidence="1">Multi-pass membrane protein</topology>
    </subcellularLocation>
</comment>
<evidence type="ECO:0000256" key="2">
    <source>
        <dbReference type="ARBA" id="ARBA00022448"/>
    </source>
</evidence>
<dbReference type="InterPro" id="IPR011701">
    <property type="entry name" value="MFS"/>
</dbReference>
<feature type="transmembrane region" description="Helical" evidence="8">
    <location>
        <begin position="411"/>
        <end position="430"/>
    </location>
</feature>
<feature type="transmembrane region" description="Helical" evidence="8">
    <location>
        <begin position="381"/>
        <end position="399"/>
    </location>
</feature>
<evidence type="ECO:0000256" key="3">
    <source>
        <dbReference type="ARBA" id="ARBA00022692"/>
    </source>
</evidence>
<feature type="transmembrane region" description="Helical" evidence="8">
    <location>
        <begin position="323"/>
        <end position="342"/>
    </location>
</feature>
<dbReference type="InterPro" id="IPR036259">
    <property type="entry name" value="MFS_trans_sf"/>
</dbReference>
<evidence type="ECO:0000256" key="8">
    <source>
        <dbReference type="SAM" id="Phobius"/>
    </source>
</evidence>
<dbReference type="OrthoDB" id="6730379at2759"/>
<evidence type="ECO:0000313" key="10">
    <source>
        <dbReference type="EMBL" id="RDW56976.1"/>
    </source>
</evidence>
<evidence type="ECO:0000256" key="5">
    <source>
        <dbReference type="ARBA" id="ARBA00023136"/>
    </source>
</evidence>
<dbReference type="InterPro" id="IPR020846">
    <property type="entry name" value="MFS_dom"/>
</dbReference>
<keyword evidence="3 8" id="KW-0812">Transmembrane</keyword>
<dbReference type="AlphaFoldDB" id="A0A3D8Q582"/>
<feature type="transmembrane region" description="Helical" evidence="8">
    <location>
        <begin position="55"/>
        <end position="82"/>
    </location>
</feature>
<feature type="transmembrane region" description="Helical" evidence="8">
    <location>
        <begin position="94"/>
        <end position="114"/>
    </location>
</feature>
<reference evidence="10 11" key="1">
    <citation type="journal article" date="2018" name="IMA Fungus">
        <title>IMA Genome-F 9: Draft genome sequence of Annulohypoxylon stygium, Aspergillus mulundensis, Berkeleyomyces basicola (syn. Thielaviopsis basicola), Ceratocystis smalleyi, two Cercospora beticola strains, Coleophoma cylindrospora, Fusarium fracticaudum, Phialophora cf. hyalina, and Morchella septimelata.</title>
        <authorList>
            <person name="Wingfield B.D."/>
            <person name="Bills G.F."/>
            <person name="Dong Y."/>
            <person name="Huang W."/>
            <person name="Nel W.J."/>
            <person name="Swalarsk-Parry B.S."/>
            <person name="Vaghefi N."/>
            <person name="Wilken P.M."/>
            <person name="An Z."/>
            <person name="de Beer Z.W."/>
            <person name="De Vos L."/>
            <person name="Chen L."/>
            <person name="Duong T.A."/>
            <person name="Gao Y."/>
            <person name="Hammerbacher A."/>
            <person name="Kikkert J.R."/>
            <person name="Li Y."/>
            <person name="Li H."/>
            <person name="Li K."/>
            <person name="Li Q."/>
            <person name="Liu X."/>
            <person name="Ma X."/>
            <person name="Naidoo K."/>
            <person name="Pethybridge S.J."/>
            <person name="Sun J."/>
            <person name="Steenkamp E.T."/>
            <person name="van der Nest M.A."/>
            <person name="van Wyk S."/>
            <person name="Wingfield M.J."/>
            <person name="Xiong C."/>
            <person name="Yue Q."/>
            <person name="Zhang X."/>
        </authorList>
    </citation>
    <scope>NUCLEOTIDE SEQUENCE [LARGE SCALE GENOMIC DNA]</scope>
    <source>
        <strain evidence="10 11">BP5796</strain>
    </source>
</reference>
<evidence type="ECO:0000256" key="4">
    <source>
        <dbReference type="ARBA" id="ARBA00022989"/>
    </source>
</evidence>
<feature type="transmembrane region" description="Helical" evidence="8">
    <location>
        <begin position="181"/>
        <end position="202"/>
    </location>
</feature>